<sequence>MRFGDDWQARLMRLPGPDGVLRLAVTGTLAFDGAPVGVTVAPDREGFDEHLLFLNVTADQDTVPDPGATSVPVDWQSDVGIEYSEVRVRLTGVDDAELALPVVATH</sequence>
<protein>
    <submittedName>
        <fullName evidence="1">Uncharacterized protein</fullName>
    </submittedName>
</protein>
<name>A0ABP8Z8F0_9ACTN</name>
<evidence type="ECO:0000313" key="1">
    <source>
        <dbReference type="EMBL" id="GAA4749266.1"/>
    </source>
</evidence>
<evidence type="ECO:0000313" key="2">
    <source>
        <dbReference type="Proteomes" id="UP001500822"/>
    </source>
</evidence>
<keyword evidence="2" id="KW-1185">Reference proteome</keyword>
<accession>A0ABP8Z8F0</accession>
<reference evidence="2" key="1">
    <citation type="journal article" date="2019" name="Int. J. Syst. Evol. Microbiol.">
        <title>The Global Catalogue of Microorganisms (GCM) 10K type strain sequencing project: providing services to taxonomists for standard genome sequencing and annotation.</title>
        <authorList>
            <consortium name="The Broad Institute Genomics Platform"/>
            <consortium name="The Broad Institute Genome Sequencing Center for Infectious Disease"/>
            <person name="Wu L."/>
            <person name="Ma J."/>
        </authorList>
    </citation>
    <scope>NUCLEOTIDE SEQUENCE [LARGE SCALE GENOMIC DNA]</scope>
    <source>
        <strain evidence="2">JCM 18077</strain>
    </source>
</reference>
<dbReference type="Proteomes" id="UP001500822">
    <property type="component" value="Unassembled WGS sequence"/>
</dbReference>
<proteinExistence type="predicted"/>
<organism evidence="1 2">
    <name type="scientific">Gordonia alkaliphila</name>
    <dbReference type="NCBI Taxonomy" id="1053547"/>
    <lineage>
        <taxon>Bacteria</taxon>
        <taxon>Bacillati</taxon>
        <taxon>Actinomycetota</taxon>
        <taxon>Actinomycetes</taxon>
        <taxon>Mycobacteriales</taxon>
        <taxon>Gordoniaceae</taxon>
        <taxon>Gordonia</taxon>
    </lineage>
</organism>
<comment type="caution">
    <text evidence="1">The sequence shown here is derived from an EMBL/GenBank/DDBJ whole genome shotgun (WGS) entry which is preliminary data.</text>
</comment>
<dbReference type="RefSeq" id="WP_345313335.1">
    <property type="nucleotide sequence ID" value="NZ_BAABIE010000008.1"/>
</dbReference>
<gene>
    <name evidence="1" type="ORF">GCM10023217_19400</name>
</gene>
<dbReference type="EMBL" id="BAABIE010000008">
    <property type="protein sequence ID" value="GAA4749266.1"/>
    <property type="molecule type" value="Genomic_DNA"/>
</dbReference>